<accession>A0ABU2B308</accession>
<gene>
    <name evidence="2" type="ORF">J2S62_002234</name>
</gene>
<comment type="caution">
    <text evidence="2">The sequence shown here is derived from an EMBL/GenBank/DDBJ whole genome shotgun (WGS) entry which is preliminary data.</text>
</comment>
<dbReference type="InterPro" id="IPR011041">
    <property type="entry name" value="Quinoprot_gluc/sorb_DH_b-prop"/>
</dbReference>
<sequence>MCPSEFGEATWDEFNIIEPGGNYGWPHYEGAGGDPNYIDPVQQWISAQALSKSTTTPSTWWRYVTNASGKSHSTASTRQRIILLGNSDDYAMSPPSRTDRRGY</sequence>
<dbReference type="EMBL" id="JAVDYJ010000001">
    <property type="protein sequence ID" value="MDR7347977.1"/>
    <property type="molecule type" value="Genomic_DNA"/>
</dbReference>
<dbReference type="InterPro" id="IPR011042">
    <property type="entry name" value="6-blade_b-propeller_TolB-like"/>
</dbReference>
<organism evidence="2 3">
    <name type="scientific">Enteractinococcus fodinae</name>
    <dbReference type="NCBI Taxonomy" id="684663"/>
    <lineage>
        <taxon>Bacteria</taxon>
        <taxon>Bacillati</taxon>
        <taxon>Actinomycetota</taxon>
        <taxon>Actinomycetes</taxon>
        <taxon>Micrococcales</taxon>
        <taxon>Micrococcaceae</taxon>
    </lineage>
</organism>
<name>A0ABU2B308_9MICC</name>
<proteinExistence type="predicted"/>
<dbReference type="SUPFAM" id="SSF50952">
    <property type="entry name" value="Soluble quinoprotein glucose dehydrogenase"/>
    <property type="match status" value="1"/>
</dbReference>
<evidence type="ECO:0000259" key="1">
    <source>
        <dbReference type="Pfam" id="PF07995"/>
    </source>
</evidence>
<reference evidence="2 3" key="1">
    <citation type="submission" date="2023-07" db="EMBL/GenBank/DDBJ databases">
        <title>Sequencing the genomes of 1000 actinobacteria strains.</title>
        <authorList>
            <person name="Klenk H.-P."/>
        </authorList>
    </citation>
    <scope>NUCLEOTIDE SEQUENCE [LARGE SCALE GENOMIC DNA]</scope>
    <source>
        <strain evidence="2 3">DSM 22966</strain>
    </source>
</reference>
<dbReference type="Pfam" id="PF07995">
    <property type="entry name" value="GSDH"/>
    <property type="match status" value="1"/>
</dbReference>
<evidence type="ECO:0000313" key="3">
    <source>
        <dbReference type="Proteomes" id="UP001183794"/>
    </source>
</evidence>
<dbReference type="Gene3D" id="2.120.10.30">
    <property type="entry name" value="TolB, C-terminal domain"/>
    <property type="match status" value="1"/>
</dbReference>
<keyword evidence="3" id="KW-1185">Reference proteome</keyword>
<dbReference type="InterPro" id="IPR012938">
    <property type="entry name" value="Glc/Sorbosone_DH"/>
</dbReference>
<dbReference type="Proteomes" id="UP001183794">
    <property type="component" value="Unassembled WGS sequence"/>
</dbReference>
<feature type="domain" description="Glucose/Sorbosone dehydrogenase" evidence="1">
    <location>
        <begin position="4"/>
        <end position="71"/>
    </location>
</feature>
<evidence type="ECO:0000313" key="2">
    <source>
        <dbReference type="EMBL" id="MDR7347977.1"/>
    </source>
</evidence>
<protein>
    <submittedName>
        <fullName evidence="2">Glucose/arabinose dehydrogenase</fullName>
    </submittedName>
</protein>